<dbReference type="SMART" id="SM00895">
    <property type="entry name" value="FCD"/>
    <property type="match status" value="1"/>
</dbReference>
<dbReference type="Proteomes" id="UP001205740">
    <property type="component" value="Unassembled WGS sequence"/>
</dbReference>
<evidence type="ECO:0000313" key="5">
    <source>
        <dbReference type="EMBL" id="MCP2159961.1"/>
    </source>
</evidence>
<evidence type="ECO:0000256" key="3">
    <source>
        <dbReference type="ARBA" id="ARBA00023163"/>
    </source>
</evidence>
<dbReference type="RefSeq" id="WP_253653549.1">
    <property type="nucleotide sequence ID" value="NZ_BAAAOE010000001.1"/>
</dbReference>
<dbReference type="Pfam" id="PF00392">
    <property type="entry name" value="GntR"/>
    <property type="match status" value="1"/>
</dbReference>
<dbReference type="EMBL" id="JAMTCG010000002">
    <property type="protein sequence ID" value="MCP2159961.1"/>
    <property type="molecule type" value="Genomic_DNA"/>
</dbReference>
<organism evidence="5 6">
    <name type="scientific">Williamsia serinedens</name>
    <dbReference type="NCBI Taxonomy" id="391736"/>
    <lineage>
        <taxon>Bacteria</taxon>
        <taxon>Bacillati</taxon>
        <taxon>Actinomycetota</taxon>
        <taxon>Actinomycetes</taxon>
        <taxon>Mycobacteriales</taxon>
        <taxon>Nocardiaceae</taxon>
        <taxon>Williamsia</taxon>
    </lineage>
</organism>
<keyword evidence="3" id="KW-0804">Transcription</keyword>
<dbReference type="InterPro" id="IPR011711">
    <property type="entry name" value="GntR_C"/>
</dbReference>
<dbReference type="PROSITE" id="PS50949">
    <property type="entry name" value="HTH_GNTR"/>
    <property type="match status" value="1"/>
</dbReference>
<evidence type="ECO:0000256" key="1">
    <source>
        <dbReference type="ARBA" id="ARBA00023015"/>
    </source>
</evidence>
<dbReference type="InterPro" id="IPR036388">
    <property type="entry name" value="WH-like_DNA-bd_sf"/>
</dbReference>
<evidence type="ECO:0000256" key="2">
    <source>
        <dbReference type="ARBA" id="ARBA00023125"/>
    </source>
</evidence>
<keyword evidence="1" id="KW-0805">Transcription regulation</keyword>
<dbReference type="CDD" id="cd07377">
    <property type="entry name" value="WHTH_GntR"/>
    <property type="match status" value="1"/>
</dbReference>
<dbReference type="SUPFAM" id="SSF46785">
    <property type="entry name" value="Winged helix' DNA-binding domain"/>
    <property type="match status" value="1"/>
</dbReference>
<dbReference type="Gene3D" id="1.20.120.530">
    <property type="entry name" value="GntR ligand-binding domain-like"/>
    <property type="match status" value="1"/>
</dbReference>
<evidence type="ECO:0000313" key="6">
    <source>
        <dbReference type="Proteomes" id="UP001205740"/>
    </source>
</evidence>
<dbReference type="PRINTS" id="PR00035">
    <property type="entry name" value="HTHGNTR"/>
</dbReference>
<evidence type="ECO:0000259" key="4">
    <source>
        <dbReference type="PROSITE" id="PS50949"/>
    </source>
</evidence>
<reference evidence="5 6" key="1">
    <citation type="submission" date="2022-06" db="EMBL/GenBank/DDBJ databases">
        <title>Genomic Encyclopedia of Archaeal and Bacterial Type Strains, Phase II (KMG-II): from individual species to whole genera.</title>
        <authorList>
            <person name="Goeker M."/>
        </authorList>
    </citation>
    <scope>NUCLEOTIDE SEQUENCE [LARGE SCALE GENOMIC DNA]</scope>
    <source>
        <strain evidence="5 6">DSM 45037</strain>
    </source>
</reference>
<dbReference type="PANTHER" id="PTHR43537:SF24">
    <property type="entry name" value="GLUCONATE OPERON TRANSCRIPTIONAL REPRESSOR"/>
    <property type="match status" value="1"/>
</dbReference>
<dbReference type="SMART" id="SM00345">
    <property type="entry name" value="HTH_GNTR"/>
    <property type="match status" value="1"/>
</dbReference>
<feature type="domain" description="HTH gntR-type" evidence="4">
    <location>
        <begin position="4"/>
        <end position="71"/>
    </location>
</feature>
<dbReference type="Gene3D" id="1.10.10.10">
    <property type="entry name" value="Winged helix-like DNA-binding domain superfamily/Winged helix DNA-binding domain"/>
    <property type="match status" value="1"/>
</dbReference>
<accession>A0ABT1GYK4</accession>
<sequence length="224" mass="24343">MPATDRSHDVYAALRDQIVRGDMPAGTVLSESEIAAAMSVSRTPVRQAVARLRRDGLLHQPPGRSAVVTAVSAETAVELYQAREALEPYALTLVARSRERDHFTSLAGSFNELASADRIDLDDLHALSREFDAQVRKRCGNGYIARLLEELSVHTARLRMLARGDQDRLHASARQRSAIAHAVARGDGPEAARLEAARLSDSLAVVLRELLGTTVGIHRGEPIA</sequence>
<dbReference type="InterPro" id="IPR036390">
    <property type="entry name" value="WH_DNA-bd_sf"/>
</dbReference>
<keyword evidence="6" id="KW-1185">Reference proteome</keyword>
<protein>
    <submittedName>
        <fullName evidence="5">DNA-binding transcriptional regulator, GntR family</fullName>
    </submittedName>
</protein>
<dbReference type="GO" id="GO:0003677">
    <property type="term" value="F:DNA binding"/>
    <property type="evidence" value="ECO:0007669"/>
    <property type="project" value="UniProtKB-KW"/>
</dbReference>
<dbReference type="SUPFAM" id="SSF48008">
    <property type="entry name" value="GntR ligand-binding domain-like"/>
    <property type="match status" value="1"/>
</dbReference>
<dbReference type="Pfam" id="PF07729">
    <property type="entry name" value="FCD"/>
    <property type="match status" value="1"/>
</dbReference>
<dbReference type="PANTHER" id="PTHR43537">
    <property type="entry name" value="TRANSCRIPTIONAL REGULATOR, GNTR FAMILY"/>
    <property type="match status" value="1"/>
</dbReference>
<comment type="caution">
    <text evidence="5">The sequence shown here is derived from an EMBL/GenBank/DDBJ whole genome shotgun (WGS) entry which is preliminary data.</text>
</comment>
<dbReference type="InterPro" id="IPR000524">
    <property type="entry name" value="Tscrpt_reg_HTH_GntR"/>
</dbReference>
<name>A0ABT1GYK4_9NOCA</name>
<proteinExistence type="predicted"/>
<keyword evidence="2 5" id="KW-0238">DNA-binding</keyword>
<gene>
    <name evidence="5" type="ORF">LX12_001140</name>
</gene>
<dbReference type="InterPro" id="IPR008920">
    <property type="entry name" value="TF_FadR/GntR_C"/>
</dbReference>